<keyword evidence="3" id="KW-0804">Transcription</keyword>
<evidence type="ECO:0000256" key="2">
    <source>
        <dbReference type="ARBA" id="ARBA00023125"/>
    </source>
</evidence>
<protein>
    <submittedName>
        <fullName evidence="5">Winged helix-turn-helix transcriptional regulator</fullName>
    </submittedName>
</protein>
<feature type="domain" description="HTH hxlR-type" evidence="4">
    <location>
        <begin position="1"/>
        <end position="53"/>
    </location>
</feature>
<dbReference type="InterPro" id="IPR036390">
    <property type="entry name" value="WH_DNA-bd_sf"/>
</dbReference>
<keyword evidence="2" id="KW-0238">DNA-binding</keyword>
<evidence type="ECO:0000313" key="5">
    <source>
        <dbReference type="EMBL" id="MFC7327137.1"/>
    </source>
</evidence>
<sequence length="73" mass="7657">MLTQTLRGLERDGLVRRSVTASVPARVDYALTPLGESLRAVTAWAERHMADIDAARAAHGAQRVRSGSAGAGG</sequence>
<dbReference type="InterPro" id="IPR002577">
    <property type="entry name" value="HTH_HxlR"/>
</dbReference>
<dbReference type="PANTHER" id="PTHR33204:SF18">
    <property type="entry name" value="TRANSCRIPTIONAL REGULATORY PROTEIN"/>
    <property type="match status" value="1"/>
</dbReference>
<accession>A0ABW2KDH1</accession>
<keyword evidence="1" id="KW-0805">Transcription regulation</keyword>
<evidence type="ECO:0000313" key="6">
    <source>
        <dbReference type="Proteomes" id="UP001596540"/>
    </source>
</evidence>
<dbReference type="RefSeq" id="WP_379869305.1">
    <property type="nucleotide sequence ID" value="NZ_JBHTBH010000002.1"/>
</dbReference>
<keyword evidence="6" id="KW-1185">Reference proteome</keyword>
<dbReference type="PROSITE" id="PS51118">
    <property type="entry name" value="HTH_HXLR"/>
    <property type="match status" value="1"/>
</dbReference>
<organism evidence="5 6">
    <name type="scientific">Marinactinospora rubrisoli</name>
    <dbReference type="NCBI Taxonomy" id="2715399"/>
    <lineage>
        <taxon>Bacteria</taxon>
        <taxon>Bacillati</taxon>
        <taxon>Actinomycetota</taxon>
        <taxon>Actinomycetes</taxon>
        <taxon>Streptosporangiales</taxon>
        <taxon>Nocardiopsidaceae</taxon>
        <taxon>Marinactinospora</taxon>
    </lineage>
</organism>
<dbReference type="SUPFAM" id="SSF46785">
    <property type="entry name" value="Winged helix' DNA-binding domain"/>
    <property type="match status" value="1"/>
</dbReference>
<name>A0ABW2KDH1_9ACTN</name>
<proteinExistence type="predicted"/>
<evidence type="ECO:0000259" key="4">
    <source>
        <dbReference type="PROSITE" id="PS51118"/>
    </source>
</evidence>
<evidence type="ECO:0000256" key="3">
    <source>
        <dbReference type="ARBA" id="ARBA00023163"/>
    </source>
</evidence>
<comment type="caution">
    <text evidence="5">The sequence shown here is derived from an EMBL/GenBank/DDBJ whole genome shotgun (WGS) entry which is preliminary data.</text>
</comment>
<dbReference type="PANTHER" id="PTHR33204">
    <property type="entry name" value="TRANSCRIPTIONAL REGULATOR, MARR FAMILY"/>
    <property type="match status" value="1"/>
</dbReference>
<dbReference type="Pfam" id="PF01638">
    <property type="entry name" value="HxlR"/>
    <property type="match status" value="1"/>
</dbReference>
<reference evidence="6" key="1">
    <citation type="journal article" date="2019" name="Int. J. Syst. Evol. Microbiol.">
        <title>The Global Catalogue of Microorganisms (GCM) 10K type strain sequencing project: providing services to taxonomists for standard genome sequencing and annotation.</title>
        <authorList>
            <consortium name="The Broad Institute Genomics Platform"/>
            <consortium name="The Broad Institute Genome Sequencing Center for Infectious Disease"/>
            <person name="Wu L."/>
            <person name="Ma J."/>
        </authorList>
    </citation>
    <scope>NUCLEOTIDE SEQUENCE [LARGE SCALE GENOMIC DNA]</scope>
    <source>
        <strain evidence="6">CGMCC 4.7382</strain>
    </source>
</reference>
<dbReference type="InterPro" id="IPR036388">
    <property type="entry name" value="WH-like_DNA-bd_sf"/>
</dbReference>
<dbReference type="Proteomes" id="UP001596540">
    <property type="component" value="Unassembled WGS sequence"/>
</dbReference>
<gene>
    <name evidence="5" type="ORF">ACFQRF_05225</name>
</gene>
<evidence type="ECO:0000256" key="1">
    <source>
        <dbReference type="ARBA" id="ARBA00023015"/>
    </source>
</evidence>
<dbReference type="Gene3D" id="1.10.10.10">
    <property type="entry name" value="Winged helix-like DNA-binding domain superfamily/Winged helix DNA-binding domain"/>
    <property type="match status" value="1"/>
</dbReference>
<dbReference type="EMBL" id="JBHTBH010000002">
    <property type="protein sequence ID" value="MFC7327137.1"/>
    <property type="molecule type" value="Genomic_DNA"/>
</dbReference>